<evidence type="ECO:0000259" key="5">
    <source>
        <dbReference type="PROSITE" id="PS51123"/>
    </source>
</evidence>
<dbReference type="Proteomes" id="UP000061457">
    <property type="component" value="Chromosome I"/>
</dbReference>
<evidence type="ECO:0000256" key="2">
    <source>
        <dbReference type="ARBA" id="ARBA00023136"/>
    </source>
</evidence>
<keyword evidence="2 4" id="KW-0472">Membrane</keyword>
<dbReference type="Pfam" id="PF13441">
    <property type="entry name" value="Gly-zipper_YMGG"/>
    <property type="match status" value="1"/>
</dbReference>
<dbReference type="InterPro" id="IPR006690">
    <property type="entry name" value="OMPA-like_CS"/>
</dbReference>
<dbReference type="InterPro" id="IPR027367">
    <property type="entry name" value="Gly-zipper_YMGG"/>
</dbReference>
<organism evidence="6 7">
    <name type="scientific">Pseudoalteromonas phenolica</name>
    <dbReference type="NCBI Taxonomy" id="161398"/>
    <lineage>
        <taxon>Bacteria</taxon>
        <taxon>Pseudomonadati</taxon>
        <taxon>Pseudomonadota</taxon>
        <taxon>Gammaproteobacteria</taxon>
        <taxon>Alteromonadales</taxon>
        <taxon>Pseudoalteromonadaceae</taxon>
        <taxon>Pseudoalteromonas</taxon>
    </lineage>
</organism>
<dbReference type="PANTHER" id="PTHR30329">
    <property type="entry name" value="STATOR ELEMENT OF FLAGELLAR MOTOR COMPLEX"/>
    <property type="match status" value="1"/>
</dbReference>
<dbReference type="PROSITE" id="PS51257">
    <property type="entry name" value="PROKAR_LIPOPROTEIN"/>
    <property type="match status" value="1"/>
</dbReference>
<dbReference type="PRINTS" id="PR01023">
    <property type="entry name" value="NAFLGMOTY"/>
</dbReference>
<dbReference type="KEGG" id="pphe:PP2015_271"/>
<comment type="subcellular location">
    <subcellularLocation>
        <location evidence="1">Cell outer membrane</location>
    </subcellularLocation>
</comment>
<dbReference type="PANTHER" id="PTHR30329:SF21">
    <property type="entry name" value="LIPOPROTEIN YIAD-RELATED"/>
    <property type="match status" value="1"/>
</dbReference>
<accession>A0A0S2JY45</accession>
<dbReference type="Pfam" id="PF00691">
    <property type="entry name" value="OmpA"/>
    <property type="match status" value="1"/>
</dbReference>
<evidence type="ECO:0000256" key="4">
    <source>
        <dbReference type="PROSITE-ProRule" id="PRU00473"/>
    </source>
</evidence>
<dbReference type="STRING" id="161398.PP2015_271"/>
<dbReference type="EMBL" id="CP013187">
    <property type="protein sequence ID" value="ALO40798.1"/>
    <property type="molecule type" value="Genomic_DNA"/>
</dbReference>
<dbReference type="PRINTS" id="PR01021">
    <property type="entry name" value="OMPADOMAIN"/>
</dbReference>
<dbReference type="PATRIC" id="fig|161398.10.peg.278"/>
<dbReference type="Gene3D" id="3.30.1330.60">
    <property type="entry name" value="OmpA-like domain"/>
    <property type="match status" value="1"/>
</dbReference>
<keyword evidence="7" id="KW-1185">Reference proteome</keyword>
<dbReference type="InterPro" id="IPR006664">
    <property type="entry name" value="OMP_bac"/>
</dbReference>
<evidence type="ECO:0000313" key="6">
    <source>
        <dbReference type="EMBL" id="ALO40798.1"/>
    </source>
</evidence>
<evidence type="ECO:0000313" key="7">
    <source>
        <dbReference type="Proteomes" id="UP000061457"/>
    </source>
</evidence>
<reference evidence="6 7" key="1">
    <citation type="submission" date="2015-11" db="EMBL/GenBank/DDBJ databases">
        <authorList>
            <person name="Zhang Y."/>
            <person name="Guo Z."/>
        </authorList>
    </citation>
    <scope>NUCLEOTIDE SEQUENCE [LARGE SCALE GENOMIC DNA]</scope>
    <source>
        <strain evidence="6 7">KCTC 12086</strain>
    </source>
</reference>
<protein>
    <submittedName>
        <fullName evidence="6">Outer membrane protein</fullName>
    </submittedName>
</protein>
<dbReference type="InterPro" id="IPR036737">
    <property type="entry name" value="OmpA-like_sf"/>
</dbReference>
<sequence>MRLFLTKTSSREYYVKKLAVALSALILVSGCQMSQRQNATTGESETNSATTGAIIGVVSGAIVGLATGKDADDRRKRALIGATTGGAIGAGVGYYFDKQEAALREELMNSGVQVKRVGEDKLVLTMQNGIGFDSGSDKLSASIFKTLDGVAKVLVEYPDTQLLIEGHTDSSGSESLNKALSEKRANSVKNYLQSQKVTADRLFTEGLGESLPICDNSTKAGRTCNRRVEISIFPAKK</sequence>
<dbReference type="SUPFAM" id="SSF103088">
    <property type="entry name" value="OmpA-like"/>
    <property type="match status" value="1"/>
</dbReference>
<dbReference type="InterPro" id="IPR050330">
    <property type="entry name" value="Bact_OuterMem_StrucFunc"/>
</dbReference>
<dbReference type="AlphaFoldDB" id="A0A0S2JY45"/>
<dbReference type="CDD" id="cd07185">
    <property type="entry name" value="OmpA_C-like"/>
    <property type="match status" value="1"/>
</dbReference>
<proteinExistence type="predicted"/>
<feature type="domain" description="OmpA-like" evidence="5">
    <location>
        <begin position="119"/>
        <end position="236"/>
    </location>
</feature>
<name>A0A0S2JY45_9GAMM</name>
<evidence type="ECO:0000256" key="1">
    <source>
        <dbReference type="ARBA" id="ARBA00004442"/>
    </source>
</evidence>
<dbReference type="InterPro" id="IPR006665">
    <property type="entry name" value="OmpA-like"/>
</dbReference>
<keyword evidence="3" id="KW-0998">Cell outer membrane</keyword>
<gene>
    <name evidence="6" type="ORF">PP2015_271</name>
</gene>
<dbReference type="PROSITE" id="PS51123">
    <property type="entry name" value="OMPA_2"/>
    <property type="match status" value="1"/>
</dbReference>
<dbReference type="GO" id="GO:0009279">
    <property type="term" value="C:cell outer membrane"/>
    <property type="evidence" value="ECO:0007669"/>
    <property type="project" value="UniProtKB-SubCell"/>
</dbReference>
<evidence type="ECO:0000256" key="3">
    <source>
        <dbReference type="ARBA" id="ARBA00023237"/>
    </source>
</evidence>
<dbReference type="PROSITE" id="PS01068">
    <property type="entry name" value="OMPA_1"/>
    <property type="match status" value="1"/>
</dbReference>